<dbReference type="InterPro" id="IPR004472">
    <property type="entry name" value="DTB_synth_BioD"/>
</dbReference>
<dbReference type="HAMAP" id="MF_00336">
    <property type="entry name" value="BioD"/>
    <property type="match status" value="1"/>
</dbReference>
<keyword evidence="5 8" id="KW-0093">Biotin biosynthesis</keyword>
<evidence type="ECO:0000256" key="1">
    <source>
        <dbReference type="ARBA" id="ARBA00022490"/>
    </source>
</evidence>
<keyword evidence="3 8" id="KW-0479">Metal-binding</keyword>
<evidence type="ECO:0000256" key="2">
    <source>
        <dbReference type="ARBA" id="ARBA00022598"/>
    </source>
</evidence>
<feature type="binding site" evidence="8">
    <location>
        <position position="117"/>
    </location>
    <ligand>
        <name>Mg(2+)</name>
        <dbReference type="ChEBI" id="CHEBI:18420"/>
    </ligand>
</feature>
<comment type="catalytic activity">
    <reaction evidence="8">
        <text>(7R,8S)-7,8-diammoniononanoate + CO2 + ATP = (4R,5S)-dethiobiotin + ADP + phosphate + 3 H(+)</text>
        <dbReference type="Rhea" id="RHEA:15805"/>
        <dbReference type="ChEBI" id="CHEBI:15378"/>
        <dbReference type="ChEBI" id="CHEBI:16526"/>
        <dbReference type="ChEBI" id="CHEBI:30616"/>
        <dbReference type="ChEBI" id="CHEBI:43474"/>
        <dbReference type="ChEBI" id="CHEBI:149469"/>
        <dbReference type="ChEBI" id="CHEBI:149473"/>
        <dbReference type="ChEBI" id="CHEBI:456216"/>
        <dbReference type="EC" id="6.3.3.3"/>
    </reaction>
</comment>
<comment type="subunit">
    <text evidence="8">Homodimer.</text>
</comment>
<dbReference type="Gene3D" id="3.40.50.300">
    <property type="entry name" value="P-loop containing nucleotide triphosphate hydrolases"/>
    <property type="match status" value="1"/>
</dbReference>
<feature type="binding site" evidence="8">
    <location>
        <position position="54"/>
    </location>
    <ligand>
        <name>ATP</name>
        <dbReference type="ChEBI" id="CHEBI:30616"/>
    </ligand>
</feature>
<feature type="binding site" evidence="8">
    <location>
        <position position="54"/>
    </location>
    <ligand>
        <name>Mg(2+)</name>
        <dbReference type="ChEBI" id="CHEBI:18420"/>
    </ligand>
</feature>
<organism evidence="9 10">
    <name type="scientific">Modicisalibacter xianhensis</name>
    <dbReference type="NCBI Taxonomy" id="442341"/>
    <lineage>
        <taxon>Bacteria</taxon>
        <taxon>Pseudomonadati</taxon>
        <taxon>Pseudomonadota</taxon>
        <taxon>Gammaproteobacteria</taxon>
        <taxon>Oceanospirillales</taxon>
        <taxon>Halomonadaceae</taxon>
        <taxon>Modicisalibacter</taxon>
    </lineage>
</organism>
<evidence type="ECO:0000256" key="8">
    <source>
        <dbReference type="HAMAP-Rule" id="MF_00336"/>
    </source>
</evidence>
<comment type="similarity">
    <text evidence="8">Belongs to the dethiobiotin synthetase family.</text>
</comment>
<keyword evidence="2 8" id="KW-0436">Ligase</keyword>
<keyword evidence="1 8" id="KW-0963">Cytoplasm</keyword>
<keyword evidence="4 8" id="KW-0547">Nucleotide-binding</keyword>
<comment type="function">
    <text evidence="8">Catalyzes a mechanistically unusual reaction, the ATP-dependent insertion of CO2 between the N7 and N8 nitrogen atoms of 7,8-diaminopelargonic acid (DAPA, also called 7,8-diammoniononanoate) to form a ureido ring.</text>
</comment>
<dbReference type="SUPFAM" id="SSF52540">
    <property type="entry name" value="P-loop containing nucleoside triphosphate hydrolases"/>
    <property type="match status" value="1"/>
</dbReference>
<dbReference type="AlphaFoldDB" id="A0A4R8G381"/>
<keyword evidence="6 8" id="KW-0067">ATP-binding</keyword>
<dbReference type="GO" id="GO:0009102">
    <property type="term" value="P:biotin biosynthetic process"/>
    <property type="evidence" value="ECO:0007669"/>
    <property type="project" value="UniProtKB-UniRule"/>
</dbReference>
<dbReference type="Pfam" id="PF13500">
    <property type="entry name" value="AAA_26"/>
    <property type="match status" value="1"/>
</dbReference>
<dbReference type="PIRSF" id="PIRSF006755">
    <property type="entry name" value="DTB_synth"/>
    <property type="match status" value="1"/>
</dbReference>
<proteinExistence type="inferred from homology"/>
<dbReference type="NCBIfam" id="TIGR00347">
    <property type="entry name" value="bioD"/>
    <property type="match status" value="1"/>
</dbReference>
<feature type="binding site" evidence="8">
    <location>
        <begin position="117"/>
        <end position="120"/>
    </location>
    <ligand>
        <name>ATP</name>
        <dbReference type="ChEBI" id="CHEBI:30616"/>
    </ligand>
</feature>
<feature type="active site" evidence="8">
    <location>
        <position position="37"/>
    </location>
</feature>
<dbReference type="InterPro" id="IPR027417">
    <property type="entry name" value="P-loop_NTPase"/>
</dbReference>
<evidence type="ECO:0000256" key="6">
    <source>
        <dbReference type="ARBA" id="ARBA00022840"/>
    </source>
</evidence>
<gene>
    <name evidence="8" type="primary">bioD</name>
    <name evidence="9" type="ORF">DFO67_105244</name>
</gene>
<sequence length="239" mass="25659">MNRYFVTGTDTDAGKTFVSAALLASARRQGRTTLGLKPVAAGCERDGGMLRNIDALLLQALSFPPVDYATVNPVALEAAIAPHLAAQRAGVQIRLDDLECMLQRTLDARPGDTILIEGAGGWRVPLNAEEDLSGLAVRLQLPVILVVGMRLGCISHARLTLQAIRAEGLHVAGWVANRIDPVMREYEANLETLRHCLDAPCLGVVPWLGETPAESINLAKLQDKAEQAATYLSGFQVSD</sequence>
<dbReference type="Proteomes" id="UP000294489">
    <property type="component" value="Unassembled WGS sequence"/>
</dbReference>
<dbReference type="GO" id="GO:0005829">
    <property type="term" value="C:cytosol"/>
    <property type="evidence" value="ECO:0007669"/>
    <property type="project" value="TreeGrafter"/>
</dbReference>
<comment type="caution">
    <text evidence="8">Lacks conserved residue(s) required for the propagation of feature annotation.</text>
</comment>
<dbReference type="PANTHER" id="PTHR43210">
    <property type="entry name" value="DETHIOBIOTIN SYNTHETASE"/>
    <property type="match status" value="1"/>
</dbReference>
<dbReference type="GO" id="GO:0000287">
    <property type="term" value="F:magnesium ion binding"/>
    <property type="evidence" value="ECO:0007669"/>
    <property type="project" value="UniProtKB-UniRule"/>
</dbReference>
<dbReference type="UniPathway" id="UPA00078">
    <property type="reaction ID" value="UER00161"/>
</dbReference>
<dbReference type="GO" id="GO:0005524">
    <property type="term" value="F:ATP binding"/>
    <property type="evidence" value="ECO:0007669"/>
    <property type="project" value="UniProtKB-UniRule"/>
</dbReference>
<dbReference type="PANTHER" id="PTHR43210:SF5">
    <property type="entry name" value="DETHIOBIOTIN SYNTHETASE"/>
    <property type="match status" value="1"/>
</dbReference>
<evidence type="ECO:0000313" key="9">
    <source>
        <dbReference type="EMBL" id="TDX30455.1"/>
    </source>
</evidence>
<feature type="binding site" evidence="8">
    <location>
        <position position="16"/>
    </location>
    <ligand>
        <name>Mg(2+)</name>
        <dbReference type="ChEBI" id="CHEBI:18420"/>
    </ligand>
</feature>
<reference evidence="9 10" key="1">
    <citation type="submission" date="2019-03" db="EMBL/GenBank/DDBJ databases">
        <title>Freshwater and sediment microbial communities from various areas in North America, analyzing microbe dynamics in response to fracking.</title>
        <authorList>
            <person name="Lamendella R."/>
        </authorList>
    </citation>
    <scope>NUCLEOTIDE SEQUENCE [LARGE SCALE GENOMIC DNA]</scope>
    <source>
        <strain evidence="9 10">6_TX</strain>
    </source>
</reference>
<feature type="binding site" evidence="8">
    <location>
        <begin position="12"/>
        <end position="17"/>
    </location>
    <ligand>
        <name>ATP</name>
        <dbReference type="ChEBI" id="CHEBI:30616"/>
    </ligand>
</feature>
<feature type="binding site" evidence="8">
    <location>
        <begin position="206"/>
        <end position="208"/>
    </location>
    <ligand>
        <name>ATP</name>
        <dbReference type="ChEBI" id="CHEBI:30616"/>
    </ligand>
</feature>
<dbReference type="EMBL" id="SOEC01000005">
    <property type="protein sequence ID" value="TDX30455.1"/>
    <property type="molecule type" value="Genomic_DNA"/>
</dbReference>
<comment type="subcellular location">
    <subcellularLocation>
        <location evidence="8">Cytoplasm</location>
    </subcellularLocation>
</comment>
<name>A0A4R8G381_9GAMM</name>
<dbReference type="RefSeq" id="WP_134017347.1">
    <property type="nucleotide sequence ID" value="NZ_SOEC01000005.1"/>
</dbReference>
<comment type="pathway">
    <text evidence="8">Cofactor biosynthesis; biotin biosynthesis; biotin from 7,8-diaminononanoate: step 1/2.</text>
</comment>
<accession>A0A4R8G381</accession>
<comment type="cofactor">
    <cofactor evidence="8">
        <name>Mg(2+)</name>
        <dbReference type="ChEBI" id="CHEBI:18420"/>
    </cofactor>
</comment>
<evidence type="ECO:0000256" key="3">
    <source>
        <dbReference type="ARBA" id="ARBA00022723"/>
    </source>
</evidence>
<dbReference type="CDD" id="cd03109">
    <property type="entry name" value="DTBS"/>
    <property type="match status" value="1"/>
</dbReference>
<dbReference type="OrthoDB" id="9802097at2"/>
<dbReference type="EC" id="6.3.3.3" evidence="8"/>
<comment type="caution">
    <text evidence="9">The sequence shown here is derived from an EMBL/GenBank/DDBJ whole genome shotgun (WGS) entry which is preliminary data.</text>
</comment>
<protein>
    <recommendedName>
        <fullName evidence="8">ATP-dependent dethiobiotin synthetase BioD</fullName>
        <ecNumber evidence="8">6.3.3.3</ecNumber>
    </recommendedName>
    <alternativeName>
        <fullName evidence="8">DTB synthetase</fullName>
        <shortName evidence="8">DTBS</shortName>
    </alternativeName>
    <alternativeName>
        <fullName evidence="8">Dethiobiotin synthase</fullName>
    </alternativeName>
</protein>
<dbReference type="GO" id="GO:0004141">
    <property type="term" value="F:dethiobiotin synthase activity"/>
    <property type="evidence" value="ECO:0007669"/>
    <property type="project" value="UniProtKB-UniRule"/>
</dbReference>
<keyword evidence="7 8" id="KW-0460">Magnesium</keyword>
<evidence type="ECO:0000256" key="4">
    <source>
        <dbReference type="ARBA" id="ARBA00022741"/>
    </source>
</evidence>
<evidence type="ECO:0000313" key="10">
    <source>
        <dbReference type="Proteomes" id="UP000294489"/>
    </source>
</evidence>
<feature type="binding site" evidence="8">
    <location>
        <begin position="177"/>
        <end position="178"/>
    </location>
    <ligand>
        <name>ATP</name>
        <dbReference type="ChEBI" id="CHEBI:30616"/>
    </ligand>
</feature>
<evidence type="ECO:0000256" key="5">
    <source>
        <dbReference type="ARBA" id="ARBA00022756"/>
    </source>
</evidence>
<evidence type="ECO:0000256" key="7">
    <source>
        <dbReference type="ARBA" id="ARBA00022842"/>
    </source>
</evidence>
<dbReference type="GO" id="GO:0042803">
    <property type="term" value="F:protein homodimerization activity"/>
    <property type="evidence" value="ECO:0007669"/>
    <property type="project" value="UniProtKB-ARBA"/>
</dbReference>
<dbReference type="FunFam" id="3.40.50.300:FF:000292">
    <property type="entry name" value="ATP-dependent dethiobiotin synthetase BioD"/>
    <property type="match status" value="1"/>
</dbReference>